<dbReference type="RefSeq" id="WP_002774883.1">
    <property type="nucleotide sequence ID" value="NZ_JH597773.1"/>
</dbReference>
<evidence type="ECO:0000313" key="2">
    <source>
        <dbReference type="Proteomes" id="UP000005737"/>
    </source>
</evidence>
<proteinExistence type="predicted"/>
<dbReference type="HOGENOM" id="CLU_2046789_0_0_12"/>
<organism evidence="1 2">
    <name type="scientific">Leptonema illini DSM 21528</name>
    <dbReference type="NCBI Taxonomy" id="929563"/>
    <lineage>
        <taxon>Bacteria</taxon>
        <taxon>Pseudomonadati</taxon>
        <taxon>Spirochaetota</taxon>
        <taxon>Spirochaetia</taxon>
        <taxon>Leptospirales</taxon>
        <taxon>Leptospiraceae</taxon>
        <taxon>Leptonema</taxon>
    </lineage>
</organism>
<keyword evidence="2" id="KW-1185">Reference proteome</keyword>
<dbReference type="Proteomes" id="UP000005737">
    <property type="component" value="Unassembled WGS sequence"/>
</dbReference>
<sequence length="127" mass="14113">MADIAGYSGPFGGANPQKGDLYLESATFDLAEDEIVGQNILDELEELFEMTPADDLDFPELYSMQQSAYLGEEGSRSDGLRRIRDTRRMLALIPGIDVENSRVQLDAQNSIVLDLRLSDGRKLSRTI</sequence>
<reference evidence="1 2" key="1">
    <citation type="submission" date="2011-10" db="EMBL/GenBank/DDBJ databases">
        <title>The Improved High-Quality Draft genome of Leptonema illini DSM 21528.</title>
        <authorList>
            <consortium name="US DOE Joint Genome Institute (JGI-PGF)"/>
            <person name="Lucas S."/>
            <person name="Copeland A."/>
            <person name="Lapidus A."/>
            <person name="Glavina del Rio T."/>
            <person name="Dalin E."/>
            <person name="Tice H."/>
            <person name="Bruce D."/>
            <person name="Goodwin L."/>
            <person name="Pitluck S."/>
            <person name="Peters L."/>
            <person name="Mikhailova N."/>
            <person name="Held B."/>
            <person name="Kyrpides N."/>
            <person name="Mavromatis K."/>
            <person name="Ivanova N."/>
            <person name="Markowitz V."/>
            <person name="Cheng J.-F."/>
            <person name="Hugenholtz P."/>
            <person name="Woyke T."/>
            <person name="Wu D."/>
            <person name="Gronow S."/>
            <person name="Wellnitz S."/>
            <person name="Brambilla E.-M."/>
            <person name="Klenk H.-P."/>
            <person name="Eisen J.A."/>
        </authorList>
    </citation>
    <scope>NUCLEOTIDE SEQUENCE [LARGE SCALE GENOMIC DNA]</scope>
    <source>
        <strain evidence="1 2">DSM 21528</strain>
    </source>
</reference>
<protein>
    <submittedName>
        <fullName evidence="1">Uncharacterized protein</fullName>
    </submittedName>
</protein>
<accession>H2CL70</accession>
<gene>
    <name evidence="1" type="ORF">Lepil_3664</name>
</gene>
<evidence type="ECO:0000313" key="1">
    <source>
        <dbReference type="EMBL" id="EHQ08321.1"/>
    </source>
</evidence>
<name>H2CL70_9LEPT</name>
<dbReference type="NCBIfam" id="NF047616">
    <property type="entry name" value="LIC10183_fam"/>
    <property type="match status" value="1"/>
</dbReference>
<dbReference type="EMBL" id="JH597773">
    <property type="protein sequence ID" value="EHQ08321.1"/>
    <property type="molecule type" value="Genomic_DNA"/>
</dbReference>
<dbReference type="AlphaFoldDB" id="H2CL70"/>
<dbReference type="NCBIfam" id="NF047548">
    <property type="entry name" value="LIC_10183_fam"/>
    <property type="match status" value="1"/>
</dbReference>
<dbReference type="STRING" id="183.GCA_002009735_02097"/>